<evidence type="ECO:0000313" key="4">
    <source>
        <dbReference type="Proteomes" id="UP000664398"/>
    </source>
</evidence>
<dbReference type="PRINTS" id="PR00080">
    <property type="entry name" value="SDRFAMILY"/>
</dbReference>
<sequence length="239" mass="24293">MGGRLRDKIAVVTGASRGIGAGIAEAMSEEGATVIACDVLPFENAAFAACEQLDVVDEQAWQTLIGSVIDRFGVPTVLVNNAGVTGTEAIDEISLDEWNRIIAVDQTGVFLGMKSVIPGMIAAGGGAIVNISSICGAAAVPDIAPYHAAKAAVLTLTKNAAVTYAPDGIRANAILPGWIATPMTAGQSDAVNRVFLDATPLRRPGSPADVAGAAVFLASDESAFVTGVDLPVDGGYLAR</sequence>
<dbReference type="PRINTS" id="PR00081">
    <property type="entry name" value="GDHRDH"/>
</dbReference>
<dbReference type="GO" id="GO:0016616">
    <property type="term" value="F:oxidoreductase activity, acting on the CH-OH group of donors, NAD or NADP as acceptor"/>
    <property type="evidence" value="ECO:0007669"/>
    <property type="project" value="TreeGrafter"/>
</dbReference>
<evidence type="ECO:0000313" key="3">
    <source>
        <dbReference type="EMBL" id="MBO1803977.1"/>
    </source>
</evidence>
<dbReference type="Pfam" id="PF13561">
    <property type="entry name" value="adh_short_C2"/>
    <property type="match status" value="1"/>
</dbReference>
<gene>
    <name evidence="3" type="ORF">J4H91_01400</name>
</gene>
<dbReference type="Proteomes" id="UP000664398">
    <property type="component" value="Unassembled WGS sequence"/>
</dbReference>
<protein>
    <submittedName>
        <fullName evidence="3">SDR family oxidoreductase</fullName>
    </submittedName>
</protein>
<keyword evidence="4" id="KW-1185">Reference proteome</keyword>
<proteinExistence type="inferred from homology"/>
<dbReference type="PANTHER" id="PTHR42760">
    <property type="entry name" value="SHORT-CHAIN DEHYDROGENASES/REDUCTASES FAMILY MEMBER"/>
    <property type="match status" value="1"/>
</dbReference>
<dbReference type="AlphaFoldDB" id="A0A939RVH9"/>
<evidence type="ECO:0000256" key="2">
    <source>
        <dbReference type="ARBA" id="ARBA00023002"/>
    </source>
</evidence>
<comment type="caution">
    <text evidence="3">The sequence shown here is derived from an EMBL/GenBank/DDBJ whole genome shotgun (WGS) entry which is preliminary data.</text>
</comment>
<accession>A0A939RVH9</accession>
<reference evidence="3" key="1">
    <citation type="submission" date="2021-03" db="EMBL/GenBank/DDBJ databases">
        <title>Leucobacter chromiisoli sp. nov., isolated from chromium-containing soil of chemical plant.</title>
        <authorList>
            <person name="Xu Z."/>
        </authorList>
    </citation>
    <scope>NUCLEOTIDE SEQUENCE</scope>
    <source>
        <strain evidence="3">A2</strain>
    </source>
</reference>
<dbReference type="Gene3D" id="3.40.50.720">
    <property type="entry name" value="NAD(P)-binding Rossmann-like Domain"/>
    <property type="match status" value="1"/>
</dbReference>
<dbReference type="InterPro" id="IPR002347">
    <property type="entry name" value="SDR_fam"/>
</dbReference>
<dbReference type="EMBL" id="JAGDYL010000001">
    <property type="protein sequence ID" value="MBO1803977.1"/>
    <property type="molecule type" value="Genomic_DNA"/>
</dbReference>
<dbReference type="FunFam" id="3.40.50.720:FF:000084">
    <property type="entry name" value="Short-chain dehydrogenase reductase"/>
    <property type="match status" value="1"/>
</dbReference>
<dbReference type="SUPFAM" id="SSF51735">
    <property type="entry name" value="NAD(P)-binding Rossmann-fold domains"/>
    <property type="match status" value="1"/>
</dbReference>
<dbReference type="RefSeq" id="WP_208044452.1">
    <property type="nucleotide sequence ID" value="NZ_JAGDYL010000001.1"/>
</dbReference>
<comment type="similarity">
    <text evidence="1">Belongs to the short-chain dehydrogenases/reductases (SDR) family.</text>
</comment>
<dbReference type="InterPro" id="IPR036291">
    <property type="entry name" value="NAD(P)-bd_dom_sf"/>
</dbReference>
<name>A0A939RVH9_9MICO</name>
<keyword evidence="2" id="KW-0560">Oxidoreductase</keyword>
<evidence type="ECO:0000256" key="1">
    <source>
        <dbReference type="ARBA" id="ARBA00006484"/>
    </source>
</evidence>
<organism evidence="3 4">
    <name type="scientific">Leucobacter ruminantium</name>
    <dbReference type="NCBI Taxonomy" id="1289170"/>
    <lineage>
        <taxon>Bacteria</taxon>
        <taxon>Bacillati</taxon>
        <taxon>Actinomycetota</taxon>
        <taxon>Actinomycetes</taxon>
        <taxon>Micrococcales</taxon>
        <taxon>Microbacteriaceae</taxon>
        <taxon>Leucobacter</taxon>
    </lineage>
</organism>